<dbReference type="EMBL" id="JBEZAE010000009">
    <property type="protein sequence ID" value="MEU7071832.1"/>
    <property type="molecule type" value="Genomic_DNA"/>
</dbReference>
<evidence type="ECO:0000313" key="4">
    <source>
        <dbReference type="Proteomes" id="UP001551329"/>
    </source>
</evidence>
<accession>A0ABV3CAP0</accession>
<dbReference type="Proteomes" id="UP001551329">
    <property type="component" value="Unassembled WGS sequence"/>
</dbReference>
<dbReference type="PANTHER" id="PTHR44196:SF1">
    <property type="entry name" value="DEHYDROGENASE_REDUCTASE SDR FAMILY MEMBER 7B"/>
    <property type="match status" value="1"/>
</dbReference>
<reference evidence="3 4" key="1">
    <citation type="submission" date="2024-06" db="EMBL/GenBank/DDBJ databases">
        <title>The Natural Products Discovery Center: Release of the First 8490 Sequenced Strains for Exploring Actinobacteria Biosynthetic Diversity.</title>
        <authorList>
            <person name="Kalkreuter E."/>
            <person name="Kautsar S.A."/>
            <person name="Yang D."/>
            <person name="Bader C.D."/>
            <person name="Teijaro C.N."/>
            <person name="Fluegel L."/>
            <person name="Davis C.M."/>
            <person name="Simpson J.R."/>
            <person name="Lauterbach L."/>
            <person name="Steele A.D."/>
            <person name="Gui C."/>
            <person name="Meng S."/>
            <person name="Li G."/>
            <person name="Viehrig K."/>
            <person name="Ye F."/>
            <person name="Su P."/>
            <person name="Kiefer A.F."/>
            <person name="Nichols A."/>
            <person name="Cepeda A.J."/>
            <person name="Yan W."/>
            <person name="Fan B."/>
            <person name="Jiang Y."/>
            <person name="Adhikari A."/>
            <person name="Zheng C.-J."/>
            <person name="Schuster L."/>
            <person name="Cowan T.M."/>
            <person name="Smanski M.J."/>
            <person name="Chevrette M.G."/>
            <person name="De Carvalho L.P.S."/>
            <person name="Shen B."/>
        </authorList>
    </citation>
    <scope>NUCLEOTIDE SEQUENCE [LARGE SCALE GENOMIC DNA]</scope>
    <source>
        <strain evidence="3 4">NPDC045974</strain>
    </source>
</reference>
<gene>
    <name evidence="3" type="ORF">AB0A88_17055</name>
</gene>
<comment type="similarity">
    <text evidence="1">Belongs to the short-chain dehydrogenases/reductases (SDR) family.</text>
</comment>
<protein>
    <submittedName>
        <fullName evidence="3">SDR family NAD(P)-dependent oxidoreductase</fullName>
    </submittedName>
</protein>
<evidence type="ECO:0000256" key="1">
    <source>
        <dbReference type="ARBA" id="ARBA00006484"/>
    </source>
</evidence>
<sequence>MTGARTLVVGATGMIGGLAARMAAGRGASLALAGRDGERLAERSRLLGDCPYRAFDAYDLDGCAALAPWASKVLEGLDAVVVAIGVAGFGRAEHVGEAAAEHLMTVNALAPMAVVRGALPALEAAGAVVVVTGIVVDKRPLGAADYAASKTALAAWLGVVRREQRKRGIRVVDVRMPHLDGGFADRAVTGSPPRMPPGAEPARAVEEYVLGPLYASEVGDS</sequence>
<name>A0ABV3CAP0_9ACTN</name>
<dbReference type="Pfam" id="PF00106">
    <property type="entry name" value="adh_short"/>
    <property type="match status" value="1"/>
</dbReference>
<dbReference type="Gene3D" id="3.40.50.720">
    <property type="entry name" value="NAD(P)-binding Rossmann-like Domain"/>
    <property type="match status" value="1"/>
</dbReference>
<dbReference type="SUPFAM" id="SSF51735">
    <property type="entry name" value="NAD(P)-binding Rossmann-fold domains"/>
    <property type="match status" value="1"/>
</dbReference>
<proteinExistence type="inferred from homology"/>
<dbReference type="PANTHER" id="PTHR44196">
    <property type="entry name" value="DEHYDROGENASE/REDUCTASE SDR FAMILY MEMBER 7B"/>
    <property type="match status" value="1"/>
</dbReference>
<dbReference type="InterPro" id="IPR036291">
    <property type="entry name" value="NAD(P)-bd_dom_sf"/>
</dbReference>
<keyword evidence="4" id="KW-1185">Reference proteome</keyword>
<dbReference type="InterPro" id="IPR002347">
    <property type="entry name" value="SDR_fam"/>
</dbReference>
<comment type="caution">
    <text evidence="3">The sequence shown here is derived from an EMBL/GenBank/DDBJ whole genome shotgun (WGS) entry which is preliminary data.</text>
</comment>
<dbReference type="RefSeq" id="WP_358470742.1">
    <property type="nucleotide sequence ID" value="NZ_JBEZAE010000009.1"/>
</dbReference>
<evidence type="ECO:0000313" key="3">
    <source>
        <dbReference type="EMBL" id="MEU7071832.1"/>
    </source>
</evidence>
<keyword evidence="2" id="KW-0560">Oxidoreductase</keyword>
<organism evidence="3 4">
    <name type="scientific">Streptomyces narbonensis</name>
    <dbReference type="NCBI Taxonomy" id="67333"/>
    <lineage>
        <taxon>Bacteria</taxon>
        <taxon>Bacillati</taxon>
        <taxon>Actinomycetota</taxon>
        <taxon>Actinomycetes</taxon>
        <taxon>Kitasatosporales</taxon>
        <taxon>Streptomycetaceae</taxon>
        <taxon>Streptomyces</taxon>
    </lineage>
</organism>
<evidence type="ECO:0000256" key="2">
    <source>
        <dbReference type="ARBA" id="ARBA00023002"/>
    </source>
</evidence>